<keyword evidence="2" id="KW-1185">Reference proteome</keyword>
<reference evidence="1" key="5">
    <citation type="journal article" date="2021" name="G3 (Bethesda)">
        <title>Aegilops tauschii genome assembly Aet v5.0 features greater sequence contiguity and improved annotation.</title>
        <authorList>
            <person name="Wang L."/>
            <person name="Zhu T."/>
            <person name="Rodriguez J.C."/>
            <person name="Deal K.R."/>
            <person name="Dubcovsky J."/>
            <person name="McGuire P.E."/>
            <person name="Lux T."/>
            <person name="Spannagl M."/>
            <person name="Mayer K.F.X."/>
            <person name="Baldrich P."/>
            <person name="Meyers B.C."/>
            <person name="Huo N."/>
            <person name="Gu Y.Q."/>
            <person name="Zhou H."/>
            <person name="Devos K.M."/>
            <person name="Bennetzen J.L."/>
            <person name="Unver T."/>
            <person name="Budak H."/>
            <person name="Gulick P.J."/>
            <person name="Galiba G."/>
            <person name="Kalapos B."/>
            <person name="Nelson D.R."/>
            <person name="Li P."/>
            <person name="You F.M."/>
            <person name="Luo M.C."/>
            <person name="Dvorak J."/>
        </authorList>
    </citation>
    <scope>NUCLEOTIDE SEQUENCE [LARGE SCALE GENOMIC DNA]</scope>
    <source>
        <strain evidence="1">cv. AL8/78</strain>
    </source>
</reference>
<proteinExistence type="predicted"/>
<accession>A0A453QT30</accession>
<reference evidence="2" key="2">
    <citation type="journal article" date="2017" name="Nat. Plants">
        <title>The Aegilops tauschii genome reveals multiple impacts of transposons.</title>
        <authorList>
            <person name="Zhao G."/>
            <person name="Zou C."/>
            <person name="Li K."/>
            <person name="Wang K."/>
            <person name="Li T."/>
            <person name="Gao L."/>
            <person name="Zhang X."/>
            <person name="Wang H."/>
            <person name="Yang Z."/>
            <person name="Liu X."/>
            <person name="Jiang W."/>
            <person name="Mao L."/>
            <person name="Kong X."/>
            <person name="Jiao Y."/>
            <person name="Jia J."/>
        </authorList>
    </citation>
    <scope>NUCLEOTIDE SEQUENCE [LARGE SCALE GENOMIC DNA]</scope>
    <source>
        <strain evidence="2">cv. AL8/78</strain>
    </source>
</reference>
<evidence type="ECO:0000313" key="2">
    <source>
        <dbReference type="Proteomes" id="UP000015105"/>
    </source>
</evidence>
<name>A0A453QT30_AEGTS</name>
<reference evidence="1" key="4">
    <citation type="submission" date="2019-03" db="UniProtKB">
        <authorList>
            <consortium name="EnsemblPlants"/>
        </authorList>
    </citation>
    <scope>IDENTIFICATION</scope>
</reference>
<organism evidence="1 2">
    <name type="scientific">Aegilops tauschii subsp. strangulata</name>
    <name type="common">Goatgrass</name>
    <dbReference type="NCBI Taxonomy" id="200361"/>
    <lineage>
        <taxon>Eukaryota</taxon>
        <taxon>Viridiplantae</taxon>
        <taxon>Streptophyta</taxon>
        <taxon>Embryophyta</taxon>
        <taxon>Tracheophyta</taxon>
        <taxon>Spermatophyta</taxon>
        <taxon>Magnoliopsida</taxon>
        <taxon>Liliopsida</taxon>
        <taxon>Poales</taxon>
        <taxon>Poaceae</taxon>
        <taxon>BOP clade</taxon>
        <taxon>Pooideae</taxon>
        <taxon>Triticodae</taxon>
        <taxon>Triticeae</taxon>
        <taxon>Triticinae</taxon>
        <taxon>Aegilops</taxon>
    </lineage>
</organism>
<dbReference type="Proteomes" id="UP000015105">
    <property type="component" value="Chromosome 7D"/>
</dbReference>
<protein>
    <submittedName>
        <fullName evidence="1">Uncharacterized protein</fullName>
    </submittedName>
</protein>
<sequence length="37" mass="4375">MTHLCINVLLVDHNQNRLKIDLATPRYLRMSCLHTLK</sequence>
<evidence type="ECO:0000313" key="1">
    <source>
        <dbReference type="EnsemblPlants" id="AET7Gv20310400.3"/>
    </source>
</evidence>
<dbReference type="Gramene" id="AET7Gv20310400.3">
    <property type="protein sequence ID" value="AET7Gv20310400.3"/>
    <property type="gene ID" value="AET7Gv20310400"/>
</dbReference>
<dbReference type="AlphaFoldDB" id="A0A453QT30"/>
<reference evidence="1" key="3">
    <citation type="journal article" date="2017" name="Nature">
        <title>Genome sequence of the progenitor of the wheat D genome Aegilops tauschii.</title>
        <authorList>
            <person name="Luo M.C."/>
            <person name="Gu Y.Q."/>
            <person name="Puiu D."/>
            <person name="Wang H."/>
            <person name="Twardziok S.O."/>
            <person name="Deal K.R."/>
            <person name="Huo N."/>
            <person name="Zhu T."/>
            <person name="Wang L."/>
            <person name="Wang Y."/>
            <person name="McGuire P.E."/>
            <person name="Liu S."/>
            <person name="Long H."/>
            <person name="Ramasamy R.K."/>
            <person name="Rodriguez J.C."/>
            <person name="Van S.L."/>
            <person name="Yuan L."/>
            <person name="Wang Z."/>
            <person name="Xia Z."/>
            <person name="Xiao L."/>
            <person name="Anderson O.D."/>
            <person name="Ouyang S."/>
            <person name="Liang Y."/>
            <person name="Zimin A.V."/>
            <person name="Pertea G."/>
            <person name="Qi P."/>
            <person name="Bennetzen J.L."/>
            <person name="Dai X."/>
            <person name="Dawson M.W."/>
            <person name="Muller H.G."/>
            <person name="Kugler K."/>
            <person name="Rivarola-Duarte L."/>
            <person name="Spannagl M."/>
            <person name="Mayer K.F.X."/>
            <person name="Lu F.H."/>
            <person name="Bevan M.W."/>
            <person name="Leroy P."/>
            <person name="Li P."/>
            <person name="You F.M."/>
            <person name="Sun Q."/>
            <person name="Liu Z."/>
            <person name="Lyons E."/>
            <person name="Wicker T."/>
            <person name="Salzberg S.L."/>
            <person name="Devos K.M."/>
            <person name="Dvorak J."/>
        </authorList>
    </citation>
    <scope>NUCLEOTIDE SEQUENCE [LARGE SCALE GENOMIC DNA]</scope>
    <source>
        <strain evidence="1">cv. AL8/78</strain>
    </source>
</reference>
<reference evidence="2" key="1">
    <citation type="journal article" date="2014" name="Science">
        <title>Ancient hybridizations among the ancestral genomes of bread wheat.</title>
        <authorList>
            <consortium name="International Wheat Genome Sequencing Consortium,"/>
            <person name="Marcussen T."/>
            <person name="Sandve S.R."/>
            <person name="Heier L."/>
            <person name="Spannagl M."/>
            <person name="Pfeifer M."/>
            <person name="Jakobsen K.S."/>
            <person name="Wulff B.B."/>
            <person name="Steuernagel B."/>
            <person name="Mayer K.F."/>
            <person name="Olsen O.A."/>
        </authorList>
    </citation>
    <scope>NUCLEOTIDE SEQUENCE [LARGE SCALE GENOMIC DNA]</scope>
    <source>
        <strain evidence="2">cv. AL8/78</strain>
    </source>
</reference>
<dbReference type="EnsemblPlants" id="AET7Gv20310400.3">
    <property type="protein sequence ID" value="AET7Gv20310400.3"/>
    <property type="gene ID" value="AET7Gv20310400"/>
</dbReference>